<dbReference type="Proteomes" id="UP001205740">
    <property type="component" value="Unassembled WGS sequence"/>
</dbReference>
<comment type="similarity">
    <text evidence="5">Belongs to the bacterial ribosomal protein bL25 family. CTC subfamily.</text>
</comment>
<evidence type="ECO:0000259" key="7">
    <source>
        <dbReference type="Pfam" id="PF01386"/>
    </source>
</evidence>
<keyword evidence="3 5" id="KW-0689">Ribosomal protein</keyword>
<comment type="caution">
    <text evidence="9">The sequence shown here is derived from an EMBL/GenBank/DDBJ whole genome shotgun (WGS) entry which is preliminary data.</text>
</comment>
<evidence type="ECO:0000256" key="2">
    <source>
        <dbReference type="ARBA" id="ARBA00022884"/>
    </source>
</evidence>
<comment type="subunit">
    <text evidence="5">Part of the 50S ribosomal subunit; part of the 5S rRNA/L5/L18/L25 subcomplex. Contacts the 5S rRNA. Binds to the 5S rRNA independently of L5 and L18.</text>
</comment>
<dbReference type="Pfam" id="PF14693">
    <property type="entry name" value="Ribosomal_TL5_C"/>
    <property type="match status" value="1"/>
</dbReference>
<comment type="function">
    <text evidence="5">This is one of the proteins that binds to the 5S RNA in the ribosome where it forms part of the central protuberance.</text>
</comment>
<dbReference type="NCBIfam" id="NF004131">
    <property type="entry name" value="PRK05618.2-1"/>
    <property type="match status" value="1"/>
</dbReference>
<dbReference type="InterPro" id="IPR001021">
    <property type="entry name" value="Ribosomal_bL25_long"/>
</dbReference>
<dbReference type="NCBIfam" id="TIGR00731">
    <property type="entry name" value="bL25_bact_ctc"/>
    <property type="match status" value="1"/>
</dbReference>
<feature type="region of interest" description="Disordered" evidence="6">
    <location>
        <begin position="1"/>
        <end position="24"/>
    </location>
</feature>
<keyword evidence="1 5" id="KW-0699">rRNA-binding</keyword>
<dbReference type="Pfam" id="PF01386">
    <property type="entry name" value="Ribosomal_L25p"/>
    <property type="match status" value="1"/>
</dbReference>
<name>A0ABT1H417_9NOCA</name>
<dbReference type="PANTHER" id="PTHR33284">
    <property type="entry name" value="RIBOSOMAL PROTEIN L25/GLN-TRNA SYNTHETASE, ANTI-CODON-BINDING DOMAIN-CONTAINING PROTEIN"/>
    <property type="match status" value="1"/>
</dbReference>
<evidence type="ECO:0000256" key="5">
    <source>
        <dbReference type="HAMAP-Rule" id="MF_01334"/>
    </source>
</evidence>
<feature type="domain" description="Large ribosomal subunit protein bL25 beta" evidence="8">
    <location>
        <begin position="102"/>
        <end position="180"/>
    </location>
</feature>
<evidence type="ECO:0000256" key="4">
    <source>
        <dbReference type="ARBA" id="ARBA00023274"/>
    </source>
</evidence>
<dbReference type="InterPro" id="IPR029751">
    <property type="entry name" value="Ribosomal_L25_dom"/>
</dbReference>
<dbReference type="GO" id="GO:0005840">
    <property type="term" value="C:ribosome"/>
    <property type="evidence" value="ECO:0007669"/>
    <property type="project" value="UniProtKB-KW"/>
</dbReference>
<evidence type="ECO:0000256" key="3">
    <source>
        <dbReference type="ARBA" id="ARBA00022980"/>
    </source>
</evidence>
<evidence type="ECO:0000256" key="6">
    <source>
        <dbReference type="SAM" id="MobiDB-lite"/>
    </source>
</evidence>
<dbReference type="PANTHER" id="PTHR33284:SF1">
    <property type="entry name" value="RIBOSOMAL PROTEIN L25_GLN-TRNA SYNTHETASE, ANTI-CODON-BINDING DOMAIN-CONTAINING PROTEIN"/>
    <property type="match status" value="1"/>
</dbReference>
<feature type="compositionally biased region" description="Acidic residues" evidence="6">
    <location>
        <begin position="183"/>
        <end position="221"/>
    </location>
</feature>
<dbReference type="InterPro" id="IPR020056">
    <property type="entry name" value="Rbsml_bL25/Gln-tRNA_synth_N"/>
</dbReference>
<gene>
    <name evidence="5" type="primary">rplY</name>
    <name evidence="5" type="synonym">ctc</name>
    <name evidence="9" type="ORF">LX12_001695</name>
</gene>
<dbReference type="InterPro" id="IPR011035">
    <property type="entry name" value="Ribosomal_bL25/Gln-tRNA_synth"/>
</dbReference>
<keyword evidence="10" id="KW-1185">Reference proteome</keyword>
<dbReference type="InterPro" id="IPR037121">
    <property type="entry name" value="Ribosomal_bL25_C"/>
</dbReference>
<accession>A0ABT1H417</accession>
<feature type="domain" description="Large ribosomal subunit protein bL25 L25" evidence="7">
    <location>
        <begin position="9"/>
        <end position="94"/>
    </location>
</feature>
<organism evidence="9 10">
    <name type="scientific">Williamsia serinedens</name>
    <dbReference type="NCBI Taxonomy" id="391736"/>
    <lineage>
        <taxon>Bacteria</taxon>
        <taxon>Bacillati</taxon>
        <taxon>Actinomycetota</taxon>
        <taxon>Actinomycetes</taxon>
        <taxon>Mycobacteriales</taxon>
        <taxon>Nocardiaceae</taxon>
        <taxon>Williamsia</taxon>
    </lineage>
</organism>
<feature type="region of interest" description="Disordered" evidence="6">
    <location>
        <begin position="181"/>
        <end position="229"/>
    </location>
</feature>
<protein>
    <recommendedName>
        <fullName evidence="5">Large ribosomal subunit protein bL25</fullName>
    </recommendedName>
    <alternativeName>
        <fullName evidence="5">General stress protein CTC</fullName>
    </alternativeName>
</protein>
<dbReference type="CDD" id="cd00495">
    <property type="entry name" value="Ribosomal_L25_TL5_CTC"/>
    <property type="match status" value="1"/>
</dbReference>
<evidence type="ECO:0000313" key="9">
    <source>
        <dbReference type="EMBL" id="MCP2160508.1"/>
    </source>
</evidence>
<proteinExistence type="inferred from homology"/>
<dbReference type="SUPFAM" id="SSF50715">
    <property type="entry name" value="Ribosomal protein L25-like"/>
    <property type="match status" value="1"/>
</dbReference>
<keyword evidence="2 5" id="KW-0694">RNA-binding</keyword>
<evidence type="ECO:0000313" key="10">
    <source>
        <dbReference type="Proteomes" id="UP001205740"/>
    </source>
</evidence>
<evidence type="ECO:0000256" key="1">
    <source>
        <dbReference type="ARBA" id="ARBA00022730"/>
    </source>
</evidence>
<reference evidence="9 10" key="1">
    <citation type="submission" date="2022-06" db="EMBL/GenBank/DDBJ databases">
        <title>Genomic Encyclopedia of Archaeal and Bacterial Type Strains, Phase II (KMG-II): from individual species to whole genera.</title>
        <authorList>
            <person name="Goeker M."/>
        </authorList>
    </citation>
    <scope>NUCLEOTIDE SEQUENCE [LARGE SCALE GENOMIC DNA]</scope>
    <source>
        <strain evidence="9 10">DSM 45037</strain>
    </source>
</reference>
<dbReference type="Gene3D" id="2.40.240.10">
    <property type="entry name" value="Ribosomal Protein L25, Chain P"/>
    <property type="match status" value="1"/>
</dbReference>
<dbReference type="Gene3D" id="2.170.120.20">
    <property type="entry name" value="Ribosomal protein L25, beta domain"/>
    <property type="match status" value="1"/>
</dbReference>
<sequence length="229" mass="24339">MANDTPQLTVGLRDERGKGAARRARRAGNVPAVLYGHGSDPRHLALPQLEFAAILRANGTNAVIELDIDGTKQLALTKQVDVHPVRKFIQHADLLVIKRGEKVVVEVTVTVEGEAAPGTLVIQELNTVEVEADVMSIPEQIVVSVEEAQVGTQVTAADLELPSGVTLETDPETLIVAVNEAPTAEELEAELDQDLLPDEEPEEGSEGEDGETAEGDAESGDAEAKSDDE</sequence>
<dbReference type="EMBL" id="JAMTCG010000003">
    <property type="protein sequence ID" value="MCP2160508.1"/>
    <property type="molecule type" value="Genomic_DNA"/>
</dbReference>
<keyword evidence="4 5" id="KW-0687">Ribonucleoprotein</keyword>
<dbReference type="HAMAP" id="MF_01334">
    <property type="entry name" value="Ribosomal_bL25_CTC"/>
    <property type="match status" value="1"/>
</dbReference>
<dbReference type="InterPro" id="IPR020057">
    <property type="entry name" value="Ribosomal_bL25_b-dom"/>
</dbReference>
<dbReference type="InterPro" id="IPR020930">
    <property type="entry name" value="Ribosomal_uL5_bac-type"/>
</dbReference>
<dbReference type="RefSeq" id="WP_253654096.1">
    <property type="nucleotide sequence ID" value="NZ_BAAAOE010000003.1"/>
</dbReference>
<evidence type="ECO:0000259" key="8">
    <source>
        <dbReference type="Pfam" id="PF14693"/>
    </source>
</evidence>